<comment type="caution">
    <text evidence="2">The sequence shown here is derived from an EMBL/GenBank/DDBJ whole genome shotgun (WGS) entry which is preliminary data.</text>
</comment>
<dbReference type="PANTHER" id="PTHR30399:SF1">
    <property type="entry name" value="UTP PYROPHOSPHATASE"/>
    <property type="match status" value="1"/>
</dbReference>
<gene>
    <name evidence="2" type="ORF">CRD59_02590</name>
</gene>
<feature type="domain" description="YgjP-like metallopeptidase" evidence="1">
    <location>
        <begin position="100"/>
        <end position="198"/>
    </location>
</feature>
<reference evidence="2 3" key="1">
    <citation type="submission" date="2017-10" db="EMBL/GenBank/DDBJ databases">
        <title>Bifidobacterium xylocopum sp. nov. and Bifidobacterium aemilianum sp. nov., from the carpenter bee (Xylocopa violacea) digestive tract.</title>
        <authorList>
            <person name="Alberoni D."/>
            <person name="Baffoni L."/>
            <person name="Di Gioia D."/>
            <person name="Gaggia F."/>
            <person name="Biavati B."/>
        </authorList>
    </citation>
    <scope>NUCLEOTIDE SEQUENCE [LARGE SCALE GENOMIC DNA]</scope>
    <source>
        <strain evidence="2 3">XV2</strain>
    </source>
</reference>
<keyword evidence="3" id="KW-1185">Reference proteome</keyword>
<dbReference type="AlphaFoldDB" id="A0A366KDQ9"/>
<dbReference type="Proteomes" id="UP000252345">
    <property type="component" value="Unassembled WGS sequence"/>
</dbReference>
<dbReference type="EMBL" id="PDCH01000003">
    <property type="protein sequence ID" value="RBP99709.1"/>
    <property type="molecule type" value="Genomic_DNA"/>
</dbReference>
<evidence type="ECO:0000259" key="1">
    <source>
        <dbReference type="Pfam" id="PF01863"/>
    </source>
</evidence>
<dbReference type="PANTHER" id="PTHR30399">
    <property type="entry name" value="UNCHARACTERIZED PROTEIN YGJP"/>
    <property type="match status" value="1"/>
</dbReference>
<accession>A0A366KDQ9</accession>
<dbReference type="Gene3D" id="3.30.2010.10">
    <property type="entry name" value="Metalloproteases ('zincins'), catalytic domain"/>
    <property type="match status" value="1"/>
</dbReference>
<sequence>MDVNGEQALLIRKQVKNVYLRIKPPDAHIEITAPARIPEAEVRRFAASKLGWIRSTRDRIARSERIFDEGAAGNGAGWGAASGSPSESTGGNGERLRRARAIIEEQLPGLVDRWVPVVGRGPSAITLRRMTTRWGSCTPATGRIRLNLELAWLEPRFLEYVLVHELTHLRASGHGDRFQGLMDSYLPGWRELRRALNRYVII</sequence>
<dbReference type="CDD" id="cd07344">
    <property type="entry name" value="M48_yhfN_like"/>
    <property type="match status" value="1"/>
</dbReference>
<evidence type="ECO:0000313" key="2">
    <source>
        <dbReference type="EMBL" id="RBP99709.1"/>
    </source>
</evidence>
<dbReference type="InterPro" id="IPR002725">
    <property type="entry name" value="YgjP-like_metallopeptidase"/>
</dbReference>
<dbReference type="OrthoDB" id="9811177at2"/>
<name>A0A366KDQ9_9BIFI</name>
<protein>
    <submittedName>
        <fullName evidence="2">Metal-dependent hydrolase</fullName>
    </submittedName>
</protein>
<keyword evidence="2" id="KW-0378">Hydrolase</keyword>
<proteinExistence type="predicted"/>
<dbReference type="Pfam" id="PF01863">
    <property type="entry name" value="YgjP-like"/>
    <property type="match status" value="2"/>
</dbReference>
<dbReference type="GO" id="GO:0016787">
    <property type="term" value="F:hydrolase activity"/>
    <property type="evidence" value="ECO:0007669"/>
    <property type="project" value="UniProtKB-KW"/>
</dbReference>
<dbReference type="InterPro" id="IPR053136">
    <property type="entry name" value="UTP_pyrophosphatase-like"/>
</dbReference>
<feature type="domain" description="YgjP-like metallopeptidase" evidence="1">
    <location>
        <begin position="17"/>
        <end position="63"/>
    </location>
</feature>
<evidence type="ECO:0000313" key="3">
    <source>
        <dbReference type="Proteomes" id="UP000252345"/>
    </source>
</evidence>
<organism evidence="2 3">
    <name type="scientific">Bifidobacterium xylocopae</name>
    <dbReference type="NCBI Taxonomy" id="2493119"/>
    <lineage>
        <taxon>Bacteria</taxon>
        <taxon>Bacillati</taxon>
        <taxon>Actinomycetota</taxon>
        <taxon>Actinomycetes</taxon>
        <taxon>Bifidobacteriales</taxon>
        <taxon>Bifidobacteriaceae</taxon>
        <taxon>Bifidobacterium</taxon>
    </lineage>
</organism>